<sequence>MRQGIIYAASCYLLWGLFPIYFRALREVAPLEILMHRMVWALLFLGIILSIRKQWAWLSDIIKQPRVVLRFAASAALLSTNWFIYIWSVNNERIVDASLGYFMTPLVNVLLGFLLLKEKLRPAQTLAVFCAAAGVAWMTFHLGHLPYIGLSLACTFGMYGLLRKTASLGALEGLSLETLILFPFAFAYLTFLAIQGQNGFLQANLSIQLLIIAAGPITAIPLLLFAAGARRIPMATLGLLQYISPSIQLLMGVVLYNEHFGNDKLIGFMGIWLGLILYSADGLRQTFFNKGKTEVETKAPLAPPD</sequence>
<keyword evidence="6 8" id="KW-1133">Transmembrane helix</keyword>
<evidence type="ECO:0000256" key="5">
    <source>
        <dbReference type="ARBA" id="ARBA00022692"/>
    </source>
</evidence>
<evidence type="ECO:0000256" key="4">
    <source>
        <dbReference type="ARBA" id="ARBA00022475"/>
    </source>
</evidence>
<dbReference type="EMBL" id="CP133720">
    <property type="protein sequence ID" value="WMW79067.1"/>
    <property type="molecule type" value="Genomic_DNA"/>
</dbReference>
<dbReference type="Pfam" id="PF00892">
    <property type="entry name" value="EamA"/>
    <property type="match status" value="2"/>
</dbReference>
<gene>
    <name evidence="10" type="primary">rarD</name>
    <name evidence="10" type="ORF">RF679_10375</name>
</gene>
<evidence type="ECO:0000256" key="6">
    <source>
        <dbReference type="ARBA" id="ARBA00022989"/>
    </source>
</evidence>
<keyword evidence="5 8" id="KW-0812">Transmembrane</keyword>
<evidence type="ECO:0000259" key="9">
    <source>
        <dbReference type="Pfam" id="PF00892"/>
    </source>
</evidence>
<comment type="similarity">
    <text evidence="2">Belongs to the EamA transporter family.</text>
</comment>
<feature type="transmembrane region" description="Helical" evidence="8">
    <location>
        <begin position="99"/>
        <end position="116"/>
    </location>
</feature>
<feature type="transmembrane region" description="Helical" evidence="8">
    <location>
        <begin position="123"/>
        <end position="140"/>
    </location>
</feature>
<feature type="transmembrane region" description="Helical" evidence="8">
    <location>
        <begin position="174"/>
        <end position="194"/>
    </location>
</feature>
<keyword evidence="11" id="KW-1185">Reference proteome</keyword>
<feature type="transmembrane region" description="Helical" evidence="8">
    <location>
        <begin position="239"/>
        <end position="259"/>
    </location>
</feature>
<evidence type="ECO:0000256" key="8">
    <source>
        <dbReference type="SAM" id="Phobius"/>
    </source>
</evidence>
<organism evidence="10 11">
    <name type="scientific">Undibacterium cyanobacteriorum</name>
    <dbReference type="NCBI Taxonomy" id="3073561"/>
    <lineage>
        <taxon>Bacteria</taxon>
        <taxon>Pseudomonadati</taxon>
        <taxon>Pseudomonadota</taxon>
        <taxon>Betaproteobacteria</taxon>
        <taxon>Burkholderiales</taxon>
        <taxon>Oxalobacteraceae</taxon>
        <taxon>Undibacterium</taxon>
    </lineage>
</organism>
<evidence type="ECO:0000256" key="2">
    <source>
        <dbReference type="ARBA" id="ARBA00007362"/>
    </source>
</evidence>
<feature type="transmembrane region" description="Helical" evidence="8">
    <location>
        <begin position="5"/>
        <end position="22"/>
    </location>
</feature>
<accession>A0ABY9RCW7</accession>
<feature type="transmembrane region" description="Helical" evidence="8">
    <location>
        <begin position="67"/>
        <end position="87"/>
    </location>
</feature>
<keyword evidence="3" id="KW-0813">Transport</keyword>
<keyword evidence="4" id="KW-1003">Cell membrane</keyword>
<dbReference type="InterPro" id="IPR004626">
    <property type="entry name" value="RarD"/>
</dbReference>
<dbReference type="InterPro" id="IPR037185">
    <property type="entry name" value="EmrE-like"/>
</dbReference>
<evidence type="ECO:0000313" key="11">
    <source>
        <dbReference type="Proteomes" id="UP001181355"/>
    </source>
</evidence>
<feature type="transmembrane region" description="Helical" evidence="8">
    <location>
        <begin position="146"/>
        <end position="162"/>
    </location>
</feature>
<proteinExistence type="inferred from homology"/>
<dbReference type="RefSeq" id="WP_309480568.1">
    <property type="nucleotide sequence ID" value="NZ_CP133720.1"/>
</dbReference>
<evidence type="ECO:0000313" key="10">
    <source>
        <dbReference type="EMBL" id="WMW79067.1"/>
    </source>
</evidence>
<evidence type="ECO:0000256" key="3">
    <source>
        <dbReference type="ARBA" id="ARBA00022448"/>
    </source>
</evidence>
<reference evidence="10" key="1">
    <citation type="submission" date="2023-09" db="EMBL/GenBank/DDBJ databases">
        <title>Undibacterium sp. 20NA77.5 isolated from freshwater.</title>
        <authorList>
            <person name="Le V."/>
            <person name="Ko S.-R."/>
            <person name="Ahn C.-Y."/>
            <person name="Oh H.-M."/>
        </authorList>
    </citation>
    <scope>NUCLEOTIDE SEQUENCE</scope>
    <source>
        <strain evidence="10">20NA77.5</strain>
    </source>
</reference>
<dbReference type="NCBIfam" id="TIGR00688">
    <property type="entry name" value="rarD"/>
    <property type="match status" value="1"/>
</dbReference>
<feature type="transmembrane region" description="Helical" evidence="8">
    <location>
        <begin position="206"/>
        <end position="227"/>
    </location>
</feature>
<protein>
    <submittedName>
        <fullName evidence="10">EamA family transporter RarD</fullName>
    </submittedName>
</protein>
<keyword evidence="7 8" id="KW-0472">Membrane</keyword>
<feature type="transmembrane region" description="Helical" evidence="8">
    <location>
        <begin position="265"/>
        <end position="283"/>
    </location>
</feature>
<dbReference type="PANTHER" id="PTHR22911">
    <property type="entry name" value="ACYL-MALONYL CONDENSING ENZYME-RELATED"/>
    <property type="match status" value="1"/>
</dbReference>
<dbReference type="InterPro" id="IPR000620">
    <property type="entry name" value="EamA_dom"/>
</dbReference>
<dbReference type="PANTHER" id="PTHR22911:SF137">
    <property type="entry name" value="SOLUTE CARRIER FAMILY 35 MEMBER G2-RELATED"/>
    <property type="match status" value="1"/>
</dbReference>
<evidence type="ECO:0000256" key="7">
    <source>
        <dbReference type="ARBA" id="ARBA00023136"/>
    </source>
</evidence>
<dbReference type="Proteomes" id="UP001181355">
    <property type="component" value="Chromosome"/>
</dbReference>
<feature type="domain" description="EamA" evidence="9">
    <location>
        <begin position="150"/>
        <end position="279"/>
    </location>
</feature>
<name>A0ABY9RCW7_9BURK</name>
<comment type="subcellular location">
    <subcellularLocation>
        <location evidence="1">Cell membrane</location>
        <topology evidence="1">Multi-pass membrane protein</topology>
    </subcellularLocation>
</comment>
<dbReference type="SUPFAM" id="SSF103481">
    <property type="entry name" value="Multidrug resistance efflux transporter EmrE"/>
    <property type="match status" value="2"/>
</dbReference>
<evidence type="ECO:0000256" key="1">
    <source>
        <dbReference type="ARBA" id="ARBA00004651"/>
    </source>
</evidence>
<feature type="domain" description="EamA" evidence="9">
    <location>
        <begin position="4"/>
        <end position="139"/>
    </location>
</feature>
<feature type="transmembrane region" description="Helical" evidence="8">
    <location>
        <begin position="34"/>
        <end position="55"/>
    </location>
</feature>